<keyword evidence="2" id="KW-1185">Reference proteome</keyword>
<name>A0A8J6JRH9_ELECQ</name>
<dbReference type="OrthoDB" id="9888017at2759"/>
<proteinExistence type="predicted"/>
<accession>A0A8J6JRH9</accession>
<gene>
    <name evidence="1" type="ORF">GDO78_022825</name>
</gene>
<evidence type="ECO:0000313" key="1">
    <source>
        <dbReference type="EMBL" id="KAG9468397.1"/>
    </source>
</evidence>
<dbReference type="EMBL" id="WNTK01000897">
    <property type="protein sequence ID" value="KAG9468397.1"/>
    <property type="molecule type" value="Genomic_DNA"/>
</dbReference>
<dbReference type="Proteomes" id="UP000770717">
    <property type="component" value="Unassembled WGS sequence"/>
</dbReference>
<reference evidence="1" key="1">
    <citation type="thesis" date="2020" institute="ProQuest LLC" country="789 East Eisenhower Parkway, Ann Arbor, MI, USA">
        <title>Comparative Genomics and Chromosome Evolution.</title>
        <authorList>
            <person name="Mudd A.B."/>
        </authorList>
    </citation>
    <scope>NUCLEOTIDE SEQUENCE</scope>
    <source>
        <strain evidence="1">HN-11 Male</strain>
        <tissue evidence="1">Kidney and liver</tissue>
    </source>
</reference>
<comment type="caution">
    <text evidence="1">The sequence shown here is derived from an EMBL/GenBank/DDBJ whole genome shotgun (WGS) entry which is preliminary data.</text>
</comment>
<dbReference type="AlphaFoldDB" id="A0A8J6JRH9"/>
<evidence type="ECO:0000313" key="2">
    <source>
        <dbReference type="Proteomes" id="UP000770717"/>
    </source>
</evidence>
<sequence length="99" mass="10918">MREGSYTQVIFQYPSDMDAAMKAVILAAFLYLTFQVGPISDVHSSDESDLATIGSDHGRQKKAVCCCRLCCWKKLCCALDGECYNGYCGFIVCLGYLCC</sequence>
<organism evidence="1 2">
    <name type="scientific">Eleutherodactylus coqui</name>
    <name type="common">Puerto Rican coqui</name>
    <dbReference type="NCBI Taxonomy" id="57060"/>
    <lineage>
        <taxon>Eukaryota</taxon>
        <taxon>Metazoa</taxon>
        <taxon>Chordata</taxon>
        <taxon>Craniata</taxon>
        <taxon>Vertebrata</taxon>
        <taxon>Euteleostomi</taxon>
        <taxon>Amphibia</taxon>
        <taxon>Batrachia</taxon>
        <taxon>Anura</taxon>
        <taxon>Neobatrachia</taxon>
        <taxon>Hyloidea</taxon>
        <taxon>Eleutherodactylidae</taxon>
        <taxon>Eleutherodactylinae</taxon>
        <taxon>Eleutherodactylus</taxon>
        <taxon>Eleutherodactylus</taxon>
    </lineage>
</organism>
<protein>
    <submittedName>
        <fullName evidence="1">Uncharacterized protein</fullName>
    </submittedName>
</protein>